<proteinExistence type="inferred from homology"/>
<dbReference type="EMBL" id="WNKQ01000016">
    <property type="protein sequence ID" value="KAF5846295.1"/>
    <property type="molecule type" value="Genomic_DNA"/>
</dbReference>
<dbReference type="AlphaFoldDB" id="A0A8H5ZBG2"/>
<evidence type="ECO:0000313" key="4">
    <source>
        <dbReference type="Proteomes" id="UP000624244"/>
    </source>
</evidence>
<organism evidence="3 4">
    <name type="scientific">Cochliobolus sativus</name>
    <name type="common">Common root rot and spot blotch fungus</name>
    <name type="synonym">Bipolaris sorokiniana</name>
    <dbReference type="NCBI Taxonomy" id="45130"/>
    <lineage>
        <taxon>Eukaryota</taxon>
        <taxon>Fungi</taxon>
        <taxon>Dikarya</taxon>
        <taxon>Ascomycota</taxon>
        <taxon>Pezizomycotina</taxon>
        <taxon>Dothideomycetes</taxon>
        <taxon>Pleosporomycetidae</taxon>
        <taxon>Pleosporales</taxon>
        <taxon>Pleosporineae</taxon>
        <taxon>Pleosporaceae</taxon>
        <taxon>Bipolaris</taxon>
    </lineage>
</organism>
<dbReference type="GO" id="GO:0005829">
    <property type="term" value="C:cytosol"/>
    <property type="evidence" value="ECO:0007669"/>
    <property type="project" value="TreeGrafter"/>
</dbReference>
<evidence type="ECO:0000256" key="1">
    <source>
        <dbReference type="ARBA" id="ARBA00006349"/>
    </source>
</evidence>
<sequence length="82" mass="8544">MATPQPLGDRSQSDTASVSSNNPEASGELTAVVDDLLNQLNTKFNSISGELLSKMDDMSRRLDNLEATIQSGDGSKGSGSGK</sequence>
<dbReference type="Pfam" id="PF06825">
    <property type="entry name" value="HSBP1"/>
    <property type="match status" value="1"/>
</dbReference>
<dbReference type="PANTHER" id="PTHR19424:SF0">
    <property type="entry name" value="HEAT SHOCK FACTOR BINDING PROTEIN 1"/>
    <property type="match status" value="1"/>
</dbReference>
<feature type="region of interest" description="Disordered" evidence="2">
    <location>
        <begin position="1"/>
        <end position="27"/>
    </location>
</feature>
<dbReference type="GO" id="GO:0070370">
    <property type="term" value="P:cellular heat acclimation"/>
    <property type="evidence" value="ECO:0007669"/>
    <property type="project" value="TreeGrafter"/>
</dbReference>
<accession>A0A8H5ZBG2</accession>
<protein>
    <recommendedName>
        <fullName evidence="5">Heat shock factor binding protein 1</fullName>
    </recommendedName>
</protein>
<name>A0A8H5ZBG2_COCSA</name>
<dbReference type="InterPro" id="IPR009643">
    <property type="entry name" value="HS1-bd"/>
</dbReference>
<feature type="compositionally biased region" description="Polar residues" evidence="2">
    <location>
        <begin position="13"/>
        <end position="24"/>
    </location>
</feature>
<dbReference type="Gene3D" id="1.20.5.430">
    <property type="match status" value="1"/>
</dbReference>
<gene>
    <name evidence="3" type="ORF">GGP41_003647</name>
</gene>
<comment type="caution">
    <text evidence="3">The sequence shown here is derived from an EMBL/GenBank/DDBJ whole genome shotgun (WGS) entry which is preliminary data.</text>
</comment>
<evidence type="ECO:0008006" key="5">
    <source>
        <dbReference type="Google" id="ProtNLM"/>
    </source>
</evidence>
<dbReference type="GO" id="GO:0005634">
    <property type="term" value="C:nucleus"/>
    <property type="evidence" value="ECO:0007669"/>
    <property type="project" value="TreeGrafter"/>
</dbReference>
<evidence type="ECO:0000256" key="2">
    <source>
        <dbReference type="SAM" id="MobiDB-lite"/>
    </source>
</evidence>
<dbReference type="OMA" id="MTAEDDN"/>
<dbReference type="PANTHER" id="PTHR19424">
    <property type="entry name" value="HEAT SHOCK FACTOR BINDING PROTEIN 1"/>
    <property type="match status" value="1"/>
</dbReference>
<reference evidence="3" key="1">
    <citation type="submission" date="2019-11" db="EMBL/GenBank/DDBJ databases">
        <title>Bipolaris sorokiniana Genome sequencing.</title>
        <authorList>
            <person name="Wang H."/>
        </authorList>
    </citation>
    <scope>NUCLEOTIDE SEQUENCE</scope>
</reference>
<dbReference type="Proteomes" id="UP000624244">
    <property type="component" value="Unassembled WGS sequence"/>
</dbReference>
<evidence type="ECO:0000313" key="3">
    <source>
        <dbReference type="EMBL" id="KAF5846295.1"/>
    </source>
</evidence>
<dbReference type="GO" id="GO:0003714">
    <property type="term" value="F:transcription corepressor activity"/>
    <property type="evidence" value="ECO:0007669"/>
    <property type="project" value="InterPro"/>
</dbReference>
<comment type="similarity">
    <text evidence="1">Belongs to the HSBP1 family.</text>
</comment>